<name>A0ABD0JKF1_9CAEN</name>
<proteinExistence type="predicted"/>
<keyword evidence="2" id="KW-1185">Reference proteome</keyword>
<comment type="caution">
    <text evidence="1">The sequence shown here is derived from an EMBL/GenBank/DDBJ whole genome shotgun (WGS) entry which is preliminary data.</text>
</comment>
<evidence type="ECO:0000313" key="2">
    <source>
        <dbReference type="Proteomes" id="UP001519460"/>
    </source>
</evidence>
<sequence>MDMSQTADCSEMDMSQIADFSETDMSQTADCGETDMCQTADCSEIGWWGKCRIYSKTDDSKMSTLIKLMLKQILFISDGKQPHTTDYNIQPSEHCVHIMSQPADHATSKHWIIHHLNTVFISCRSIHHLNTVFIS</sequence>
<organism evidence="1 2">
    <name type="scientific">Batillaria attramentaria</name>
    <dbReference type="NCBI Taxonomy" id="370345"/>
    <lineage>
        <taxon>Eukaryota</taxon>
        <taxon>Metazoa</taxon>
        <taxon>Spiralia</taxon>
        <taxon>Lophotrochozoa</taxon>
        <taxon>Mollusca</taxon>
        <taxon>Gastropoda</taxon>
        <taxon>Caenogastropoda</taxon>
        <taxon>Sorbeoconcha</taxon>
        <taxon>Cerithioidea</taxon>
        <taxon>Batillariidae</taxon>
        <taxon>Batillaria</taxon>
    </lineage>
</organism>
<reference evidence="1 2" key="1">
    <citation type="journal article" date="2023" name="Sci. Data">
        <title>Genome assembly of the Korean intertidal mud-creeper Batillaria attramentaria.</title>
        <authorList>
            <person name="Patra A.K."/>
            <person name="Ho P.T."/>
            <person name="Jun S."/>
            <person name="Lee S.J."/>
            <person name="Kim Y."/>
            <person name="Won Y.J."/>
        </authorList>
    </citation>
    <scope>NUCLEOTIDE SEQUENCE [LARGE SCALE GENOMIC DNA]</scope>
    <source>
        <strain evidence="1">Wonlab-2016</strain>
    </source>
</reference>
<accession>A0ABD0JKF1</accession>
<gene>
    <name evidence="1" type="ORF">BaRGS_00033551</name>
</gene>
<dbReference type="EMBL" id="JACVVK020000413">
    <property type="protein sequence ID" value="KAK7475150.1"/>
    <property type="molecule type" value="Genomic_DNA"/>
</dbReference>
<protein>
    <submittedName>
        <fullName evidence="1">Uncharacterized protein</fullName>
    </submittedName>
</protein>
<evidence type="ECO:0000313" key="1">
    <source>
        <dbReference type="EMBL" id="KAK7475150.1"/>
    </source>
</evidence>
<dbReference type="Proteomes" id="UP001519460">
    <property type="component" value="Unassembled WGS sequence"/>
</dbReference>
<dbReference type="AlphaFoldDB" id="A0ABD0JKF1"/>